<organism evidence="1 2">
    <name type="scientific">Vitis vinifera</name>
    <name type="common">Grape</name>
    <dbReference type="NCBI Taxonomy" id="29760"/>
    <lineage>
        <taxon>Eukaryota</taxon>
        <taxon>Viridiplantae</taxon>
        <taxon>Streptophyta</taxon>
        <taxon>Embryophyta</taxon>
        <taxon>Tracheophyta</taxon>
        <taxon>Spermatophyta</taxon>
        <taxon>Magnoliopsida</taxon>
        <taxon>eudicotyledons</taxon>
        <taxon>Gunneridae</taxon>
        <taxon>Pentapetalae</taxon>
        <taxon>rosids</taxon>
        <taxon>Vitales</taxon>
        <taxon>Vitaceae</taxon>
        <taxon>Viteae</taxon>
        <taxon>Vitis</taxon>
    </lineage>
</organism>
<gene>
    <name evidence="1" type="ORF">CK203_002217</name>
</gene>
<dbReference type="EMBL" id="QGNW01000005">
    <property type="protein sequence ID" value="RVX21468.1"/>
    <property type="molecule type" value="Genomic_DNA"/>
</dbReference>
<comment type="caution">
    <text evidence="1">The sequence shown here is derived from an EMBL/GenBank/DDBJ whole genome shotgun (WGS) entry which is preliminary data.</text>
</comment>
<evidence type="ECO:0000313" key="2">
    <source>
        <dbReference type="Proteomes" id="UP000288805"/>
    </source>
</evidence>
<proteinExistence type="predicted"/>
<name>A0A438KJS4_VITVI</name>
<protein>
    <submittedName>
        <fullName evidence="1">Uncharacterized protein</fullName>
    </submittedName>
</protein>
<dbReference type="AlphaFoldDB" id="A0A438KJS4"/>
<dbReference type="Proteomes" id="UP000288805">
    <property type="component" value="Unassembled WGS sequence"/>
</dbReference>
<accession>A0A438KJS4</accession>
<evidence type="ECO:0000313" key="1">
    <source>
        <dbReference type="EMBL" id="RVX21468.1"/>
    </source>
</evidence>
<reference evidence="1 2" key="1">
    <citation type="journal article" date="2018" name="PLoS Genet.">
        <title>Population sequencing reveals clonal diversity and ancestral inbreeding in the grapevine cultivar Chardonnay.</title>
        <authorList>
            <person name="Roach M.J."/>
            <person name="Johnson D.L."/>
            <person name="Bohlmann J."/>
            <person name="van Vuuren H.J."/>
            <person name="Jones S.J."/>
            <person name="Pretorius I.S."/>
            <person name="Schmidt S.A."/>
            <person name="Borneman A.R."/>
        </authorList>
    </citation>
    <scope>NUCLEOTIDE SEQUENCE [LARGE SCALE GENOMIC DNA]</scope>
    <source>
        <strain evidence="2">cv. Chardonnay</strain>
        <tissue evidence="1">Leaf</tissue>
    </source>
</reference>
<sequence>MRTFEALNLGDGILCLDIGSSLSSVSNDFGYWCILPLEVLEGVPETVIGQKESMLGHPFVGGWWWKEMLRFWRRNGCPLNPVELFTTSFPFRMSLNLKWIFIGNLGLLTIEGVIRDYRGSEAEGKKRMKAIGKVDVPQEAFMAVLKLEKENAL</sequence>